<dbReference type="InterPro" id="IPR009006">
    <property type="entry name" value="Ala_racemase/Decarboxylase_C"/>
</dbReference>
<evidence type="ECO:0000259" key="4">
    <source>
        <dbReference type="SMART" id="SM01005"/>
    </source>
</evidence>
<protein>
    <submittedName>
        <fullName evidence="5">Alanine racemase</fullName>
        <ecNumber evidence="5">5.1.1.1</ecNumber>
    </submittedName>
</protein>
<evidence type="ECO:0000256" key="1">
    <source>
        <dbReference type="ARBA" id="ARBA00001933"/>
    </source>
</evidence>
<accession>A0ABV4U1D3</accession>
<comment type="cofactor">
    <cofactor evidence="1">
        <name>pyridoxal 5'-phosphate</name>
        <dbReference type="ChEBI" id="CHEBI:597326"/>
    </cofactor>
</comment>
<evidence type="ECO:0000313" key="5">
    <source>
        <dbReference type="EMBL" id="MFA9477172.1"/>
    </source>
</evidence>
<dbReference type="CDD" id="cd00430">
    <property type="entry name" value="PLPDE_III_AR"/>
    <property type="match status" value="1"/>
</dbReference>
<dbReference type="PRINTS" id="PR00992">
    <property type="entry name" value="ALARACEMASE"/>
</dbReference>
<evidence type="ECO:0000313" key="6">
    <source>
        <dbReference type="Proteomes" id="UP001575105"/>
    </source>
</evidence>
<dbReference type="Gene3D" id="3.20.20.10">
    <property type="entry name" value="Alanine racemase"/>
    <property type="match status" value="1"/>
</dbReference>
<feature type="domain" description="Alanine racemase C-terminal" evidence="4">
    <location>
        <begin position="267"/>
        <end position="411"/>
    </location>
</feature>
<dbReference type="InterPro" id="IPR029066">
    <property type="entry name" value="PLP-binding_barrel"/>
</dbReference>
<dbReference type="SUPFAM" id="SSF50621">
    <property type="entry name" value="Alanine racemase C-terminal domain-like"/>
    <property type="match status" value="1"/>
</dbReference>
<organism evidence="5 6">
    <name type="scientific">Natronomicrosphaera hydrolytica</name>
    <dbReference type="NCBI Taxonomy" id="3242702"/>
    <lineage>
        <taxon>Bacteria</taxon>
        <taxon>Pseudomonadati</taxon>
        <taxon>Planctomycetota</taxon>
        <taxon>Phycisphaerae</taxon>
        <taxon>Phycisphaerales</taxon>
        <taxon>Phycisphaeraceae</taxon>
        <taxon>Natronomicrosphaera</taxon>
    </lineage>
</organism>
<proteinExistence type="predicted"/>
<dbReference type="Pfam" id="PF00842">
    <property type="entry name" value="Ala_racemase_C"/>
    <property type="match status" value="1"/>
</dbReference>
<dbReference type="SMART" id="SM01005">
    <property type="entry name" value="Ala_racemase_C"/>
    <property type="match status" value="1"/>
</dbReference>
<gene>
    <name evidence="5" type="primary">alr</name>
    <name evidence="5" type="ORF">ACERK3_02575</name>
</gene>
<dbReference type="PANTHER" id="PTHR30511">
    <property type="entry name" value="ALANINE RACEMASE"/>
    <property type="match status" value="1"/>
</dbReference>
<dbReference type="EMBL" id="JBGUBD010000002">
    <property type="protein sequence ID" value="MFA9477172.1"/>
    <property type="molecule type" value="Genomic_DNA"/>
</dbReference>
<keyword evidence="3 5" id="KW-0413">Isomerase</keyword>
<dbReference type="RefSeq" id="WP_425344099.1">
    <property type="nucleotide sequence ID" value="NZ_JBGUBD010000002.1"/>
</dbReference>
<name>A0ABV4U1D3_9BACT</name>
<keyword evidence="2" id="KW-0663">Pyridoxal phosphate</keyword>
<comment type="caution">
    <text evidence="5">The sequence shown here is derived from an EMBL/GenBank/DDBJ whole genome shotgun (WGS) entry which is preliminary data.</text>
</comment>
<keyword evidence="6" id="KW-1185">Reference proteome</keyword>
<dbReference type="Gene3D" id="2.40.37.10">
    <property type="entry name" value="Lyase, Ornithine Decarboxylase, Chain A, domain 1"/>
    <property type="match status" value="1"/>
</dbReference>
<dbReference type="PANTHER" id="PTHR30511:SF0">
    <property type="entry name" value="ALANINE RACEMASE, CATABOLIC-RELATED"/>
    <property type="match status" value="1"/>
</dbReference>
<dbReference type="NCBIfam" id="TIGR00492">
    <property type="entry name" value="alr"/>
    <property type="match status" value="1"/>
</dbReference>
<dbReference type="InterPro" id="IPR001608">
    <property type="entry name" value="Ala_racemase_N"/>
</dbReference>
<dbReference type="EC" id="5.1.1.1" evidence="5"/>
<dbReference type="Proteomes" id="UP001575105">
    <property type="component" value="Unassembled WGS sequence"/>
</dbReference>
<sequence>MTTRNPTAGTQPLSRLEIDLGRLEANLHALRQAVAGPGDRGQPAVKICAAMKKNGYGLGAVPLAARLVKAGCDMLAVYSPEEAEQLIRQAVAAPLLLLMPVRKLTRTDLLYRHAMAGKLHLTVHDLDQLDAINQIGRTFSMRMPVHLYLDTGMSRSGLSEADLRTLADRLQATTHIQIAGLYTHLASADVDVDFTREQFARFQQSANGFDPATVGHAIRHAANTFATLRDRDFHLDMVRTGLGLFGYGPDLLQGEPRLADMPQLQPIVRWVSRVIHVQQYPAGATVGYGATHRLHRESTLGVIPVGYGDGYPLALSNRGVVRLRLQSGDTVGDWLDVPVVGRVNMDQIVVDLTAAGRQMDAHADAFMHAEAELISDEPAAPNALPRLAELAGSHCYEMLCRLGTSLPRVYRQ</sequence>
<dbReference type="InterPro" id="IPR000821">
    <property type="entry name" value="Ala_racemase"/>
</dbReference>
<evidence type="ECO:0000256" key="2">
    <source>
        <dbReference type="ARBA" id="ARBA00022898"/>
    </source>
</evidence>
<dbReference type="Pfam" id="PF01168">
    <property type="entry name" value="Ala_racemase_N"/>
    <property type="match status" value="1"/>
</dbReference>
<evidence type="ECO:0000256" key="3">
    <source>
        <dbReference type="ARBA" id="ARBA00023235"/>
    </source>
</evidence>
<dbReference type="InterPro" id="IPR011079">
    <property type="entry name" value="Ala_racemase_C"/>
</dbReference>
<dbReference type="GO" id="GO:0008784">
    <property type="term" value="F:alanine racemase activity"/>
    <property type="evidence" value="ECO:0007669"/>
    <property type="project" value="UniProtKB-EC"/>
</dbReference>
<reference evidence="5 6" key="1">
    <citation type="submission" date="2024-08" db="EMBL/GenBank/DDBJ databases">
        <title>Whole-genome sequencing of halo(alkali)philic microorganisms from hypersaline lakes.</title>
        <authorList>
            <person name="Sorokin D.Y."/>
            <person name="Merkel A.Y."/>
            <person name="Messina E."/>
            <person name="Yakimov M."/>
        </authorList>
    </citation>
    <scope>NUCLEOTIDE SEQUENCE [LARGE SCALE GENOMIC DNA]</scope>
    <source>
        <strain evidence="5 6">AB-hyl4</strain>
    </source>
</reference>
<dbReference type="SUPFAM" id="SSF51419">
    <property type="entry name" value="PLP-binding barrel"/>
    <property type="match status" value="1"/>
</dbReference>